<name>A0ABN9W3P2_9DINO</name>
<accession>A0ABN9W3P2</accession>
<evidence type="ECO:0008006" key="4">
    <source>
        <dbReference type="Google" id="ProtNLM"/>
    </source>
</evidence>
<evidence type="ECO:0000313" key="3">
    <source>
        <dbReference type="Proteomes" id="UP001189429"/>
    </source>
</evidence>
<feature type="region of interest" description="Disordered" evidence="1">
    <location>
        <begin position="124"/>
        <end position="165"/>
    </location>
</feature>
<comment type="caution">
    <text evidence="2">The sequence shown here is derived from an EMBL/GenBank/DDBJ whole genome shotgun (WGS) entry which is preliminary data.</text>
</comment>
<dbReference type="EMBL" id="CAUYUJ010018106">
    <property type="protein sequence ID" value="CAK0880690.1"/>
    <property type="molecule type" value="Genomic_DNA"/>
</dbReference>
<dbReference type="Proteomes" id="UP001189429">
    <property type="component" value="Unassembled WGS sequence"/>
</dbReference>
<evidence type="ECO:0000256" key="1">
    <source>
        <dbReference type="SAM" id="MobiDB-lite"/>
    </source>
</evidence>
<protein>
    <recommendedName>
        <fullName evidence="4">Altered inheritance of mitochondria protein 24, mitochondrial</fullName>
    </recommendedName>
</protein>
<gene>
    <name evidence="2" type="ORF">PCOR1329_LOCUS63765</name>
</gene>
<feature type="compositionally biased region" description="Basic residues" evidence="1">
    <location>
        <begin position="148"/>
        <end position="165"/>
    </location>
</feature>
<sequence>MHLRRHRGVSAVVRSEGVRLVQGRVEAVQLSGLDWHSRAGLTARRLTVSAPDGAALSYLEVLAGRIALTAPAYGWAEAVFSAADFGNFLLYRPVTDTVPAILGERFVFSGEGVSIDVARKKGGVWRSPGAPQGAGGLGSRAAPGRCRDRPRHRPGPLRRHSGRRC</sequence>
<reference evidence="2" key="1">
    <citation type="submission" date="2023-10" db="EMBL/GenBank/DDBJ databases">
        <authorList>
            <person name="Chen Y."/>
            <person name="Shah S."/>
            <person name="Dougan E. K."/>
            <person name="Thang M."/>
            <person name="Chan C."/>
        </authorList>
    </citation>
    <scope>NUCLEOTIDE SEQUENCE [LARGE SCALE GENOMIC DNA]</scope>
</reference>
<evidence type="ECO:0000313" key="2">
    <source>
        <dbReference type="EMBL" id="CAK0880690.1"/>
    </source>
</evidence>
<proteinExistence type="predicted"/>
<organism evidence="2 3">
    <name type="scientific">Prorocentrum cordatum</name>
    <dbReference type="NCBI Taxonomy" id="2364126"/>
    <lineage>
        <taxon>Eukaryota</taxon>
        <taxon>Sar</taxon>
        <taxon>Alveolata</taxon>
        <taxon>Dinophyceae</taxon>
        <taxon>Prorocentrales</taxon>
        <taxon>Prorocentraceae</taxon>
        <taxon>Prorocentrum</taxon>
    </lineage>
</organism>
<keyword evidence="3" id="KW-1185">Reference proteome</keyword>